<sequence>MDDLPIEVLGVGKMREVFPQLRHRVHAGSVALVANRGEVKDEQGTTVMISLENFNRFFMSLIQRSVELQVERTSPSEILMGLHSIPALSKLNVDFDSITHGHNDEELADLSL</sequence>
<name>A0AAU7ZTN2_9BACT</name>
<dbReference type="RefSeq" id="WP_353065470.1">
    <property type="nucleotide sequence ID" value="NZ_CP132942.1"/>
</dbReference>
<gene>
    <name evidence="1" type="ORF">RBB77_05675</name>
</gene>
<dbReference type="KEGG" id="tpsc:RBB77_05675"/>
<protein>
    <submittedName>
        <fullName evidence="1">Uncharacterized protein</fullName>
    </submittedName>
</protein>
<proteinExistence type="predicted"/>
<organism evidence="1">
    <name type="scientific">Tunturiibacter psychrotolerans</name>
    <dbReference type="NCBI Taxonomy" id="3069686"/>
    <lineage>
        <taxon>Bacteria</taxon>
        <taxon>Pseudomonadati</taxon>
        <taxon>Acidobacteriota</taxon>
        <taxon>Terriglobia</taxon>
        <taxon>Terriglobales</taxon>
        <taxon>Acidobacteriaceae</taxon>
        <taxon>Tunturiibacter</taxon>
    </lineage>
</organism>
<reference evidence="1" key="2">
    <citation type="journal article" date="2024" name="Environ. Microbiol.">
        <title>Genome analysis and description of Tunturibacter gen. nov. expands the diversity of Terriglobia in tundra soils.</title>
        <authorList>
            <person name="Messyasz A."/>
            <person name="Mannisto M.K."/>
            <person name="Kerkhof L.J."/>
            <person name="Haggblom M.M."/>
        </authorList>
    </citation>
    <scope>NUCLEOTIDE SEQUENCE</scope>
    <source>
        <strain evidence="1">X5P6</strain>
    </source>
</reference>
<evidence type="ECO:0000313" key="1">
    <source>
        <dbReference type="EMBL" id="XCB34383.1"/>
    </source>
</evidence>
<reference evidence="1" key="1">
    <citation type="submission" date="2023-08" db="EMBL/GenBank/DDBJ databases">
        <authorList>
            <person name="Messyasz A."/>
            <person name="Mannisto M.K."/>
            <person name="Kerkhof L.J."/>
            <person name="Haggblom M."/>
        </authorList>
    </citation>
    <scope>NUCLEOTIDE SEQUENCE</scope>
    <source>
        <strain evidence="1">X5P6</strain>
    </source>
</reference>
<dbReference type="EMBL" id="CP132942">
    <property type="protein sequence ID" value="XCB34383.1"/>
    <property type="molecule type" value="Genomic_DNA"/>
</dbReference>
<dbReference type="AlphaFoldDB" id="A0AAU7ZTN2"/>
<accession>A0AAU7ZTN2</accession>